<comment type="function">
    <text evidence="7">Involved in cellular auxin homeostasis by regulating auxin metabolism. Regulates intracellular auxin accumulation at the endoplasmic reticulum and thus auxin availability for nuclear auxin signaling.</text>
</comment>
<keyword evidence="5 9" id="KW-1133">Transmembrane helix</keyword>
<evidence type="ECO:0000313" key="10">
    <source>
        <dbReference type="EMBL" id="CAE0045124.1"/>
    </source>
</evidence>
<evidence type="ECO:0000256" key="5">
    <source>
        <dbReference type="ARBA" id="ARBA00022989"/>
    </source>
</evidence>
<evidence type="ECO:0000256" key="6">
    <source>
        <dbReference type="ARBA" id="ARBA00023136"/>
    </source>
</evidence>
<feature type="transmembrane region" description="Helical" evidence="9">
    <location>
        <begin position="238"/>
        <end position="259"/>
    </location>
</feature>
<keyword evidence="6 9" id="KW-0472">Membrane</keyword>
<proteinExistence type="inferred from homology"/>
<dbReference type="AlphaFoldDB" id="A0A7S2ZQE4"/>
<gene>
    <name evidence="10" type="ORF">RMAR00112_LOCUS13099</name>
</gene>
<comment type="similarity">
    <text evidence="8">Belongs to the auxin efflux carrier (TC 2.A.69.2) family.</text>
</comment>
<reference evidence="10" key="1">
    <citation type="submission" date="2021-01" db="EMBL/GenBank/DDBJ databases">
        <authorList>
            <person name="Corre E."/>
            <person name="Pelletier E."/>
            <person name="Niang G."/>
            <person name="Scheremetjew M."/>
            <person name="Finn R."/>
            <person name="Kale V."/>
            <person name="Holt S."/>
            <person name="Cochrane G."/>
            <person name="Meng A."/>
            <person name="Brown T."/>
            <person name="Cohen L."/>
        </authorList>
    </citation>
    <scope>NUCLEOTIDE SEQUENCE</scope>
    <source>
        <strain evidence="10">CCMP 769</strain>
    </source>
</reference>
<evidence type="ECO:0000256" key="7">
    <source>
        <dbReference type="ARBA" id="ARBA00025100"/>
    </source>
</evidence>
<organism evidence="10">
    <name type="scientific">Rhodosorus marinus</name>
    <dbReference type="NCBI Taxonomy" id="101924"/>
    <lineage>
        <taxon>Eukaryota</taxon>
        <taxon>Rhodophyta</taxon>
        <taxon>Stylonematophyceae</taxon>
        <taxon>Stylonematales</taxon>
        <taxon>Stylonemataceae</taxon>
        <taxon>Rhodosorus</taxon>
    </lineage>
</organism>
<dbReference type="GO" id="GO:0055085">
    <property type="term" value="P:transmembrane transport"/>
    <property type="evidence" value="ECO:0007669"/>
    <property type="project" value="InterPro"/>
</dbReference>
<dbReference type="InterPro" id="IPR004776">
    <property type="entry name" value="Mem_transp_PIN-like"/>
</dbReference>
<evidence type="ECO:0000256" key="1">
    <source>
        <dbReference type="ARBA" id="ARBA00004141"/>
    </source>
</evidence>
<protein>
    <submittedName>
        <fullName evidence="10">Uncharacterized protein</fullName>
    </submittedName>
</protein>
<dbReference type="PANTHER" id="PTHR31651">
    <property type="match status" value="1"/>
</dbReference>
<dbReference type="EMBL" id="HBHW01016897">
    <property type="protein sequence ID" value="CAE0045124.1"/>
    <property type="molecule type" value="Transcribed_RNA"/>
</dbReference>
<feature type="transmembrane region" description="Helical" evidence="9">
    <location>
        <begin position="94"/>
        <end position="110"/>
    </location>
</feature>
<feature type="transmembrane region" description="Helical" evidence="9">
    <location>
        <begin position="356"/>
        <end position="378"/>
    </location>
</feature>
<keyword evidence="4 9" id="KW-0812">Transmembrane</keyword>
<feature type="transmembrane region" description="Helical" evidence="9">
    <location>
        <begin position="116"/>
        <end position="139"/>
    </location>
</feature>
<dbReference type="GO" id="GO:0012505">
    <property type="term" value="C:endomembrane system"/>
    <property type="evidence" value="ECO:0007669"/>
    <property type="project" value="UniProtKB-SubCell"/>
</dbReference>
<feature type="transmembrane region" description="Helical" evidence="9">
    <location>
        <begin position="185"/>
        <end position="208"/>
    </location>
</feature>
<evidence type="ECO:0000256" key="4">
    <source>
        <dbReference type="ARBA" id="ARBA00022692"/>
    </source>
</evidence>
<dbReference type="Pfam" id="PF03547">
    <property type="entry name" value="Mem_trans"/>
    <property type="match status" value="1"/>
</dbReference>
<feature type="transmembrane region" description="Helical" evidence="9">
    <location>
        <begin position="271"/>
        <end position="292"/>
    </location>
</feature>
<feature type="transmembrane region" description="Helical" evidence="9">
    <location>
        <begin position="159"/>
        <end position="179"/>
    </location>
</feature>
<comment type="subcellular location">
    <subcellularLocation>
        <location evidence="2">Endomembrane system</location>
    </subcellularLocation>
    <subcellularLocation>
        <location evidence="1">Membrane</location>
        <topology evidence="1">Multi-pass membrane protein</topology>
    </subcellularLocation>
</comment>
<evidence type="ECO:0000256" key="9">
    <source>
        <dbReference type="SAM" id="Phobius"/>
    </source>
</evidence>
<dbReference type="PANTHER" id="PTHR31651:SF33">
    <property type="entry name" value="PROTEIN PIN-LIKES 1"/>
    <property type="match status" value="1"/>
</dbReference>
<accession>A0A7S2ZQE4</accession>
<keyword evidence="3" id="KW-0813">Transport</keyword>
<feature type="transmembrane region" description="Helical" evidence="9">
    <location>
        <begin position="320"/>
        <end position="344"/>
    </location>
</feature>
<evidence type="ECO:0000256" key="2">
    <source>
        <dbReference type="ARBA" id="ARBA00004308"/>
    </source>
</evidence>
<dbReference type="GO" id="GO:0016020">
    <property type="term" value="C:membrane"/>
    <property type="evidence" value="ECO:0007669"/>
    <property type="project" value="UniProtKB-SubCell"/>
</dbReference>
<evidence type="ECO:0000256" key="8">
    <source>
        <dbReference type="ARBA" id="ARBA00025752"/>
    </source>
</evidence>
<name>A0A7S2ZQE4_9RHOD</name>
<feature type="transmembrane region" description="Helical" evidence="9">
    <location>
        <begin position="390"/>
        <end position="417"/>
    </location>
</feature>
<evidence type="ECO:0000256" key="3">
    <source>
        <dbReference type="ARBA" id="ARBA00022448"/>
    </source>
</evidence>
<dbReference type="InterPro" id="IPR045033">
    <property type="entry name" value="PILS1/3/4/5/7"/>
</dbReference>
<sequence length="419" mass="45192">MAFVGIQPSFLELKGDRNIRSQKPVRPSCGRVSGRQKARMSFSVLAGVPVDPAIAVTTVASIGQLMVAILVGILSSKRGILTKDNVKVMSTINYNILLPCLSLTSVIRAFQTDVIVGLGILPIVAGLQILLGLVLGFLFSKILKIESEADKRIMIVSSAFINGGTIALFLSSTLFGTNLVKSAEFIAAISLYLIGWSVLFWTIGYSILTNWNSRAVEGEAKSAISVRETLANVSWKRVISPPIIATVLGAVIGFTKPLQQMFLTPRTPLNIVYQGVSGLGVACAPCAVLILAGSLMNPPADNGLVESPVQVRRRSPRRNLFEILLAVGITRFVVFPVVTWYFLLSAYHRGWFARNSMVYFTILLESVMPPAQNIALVLQLENKPGAASRAAKILLILYIVALLPVSIFASLGATLFFGS</sequence>
<feature type="transmembrane region" description="Helical" evidence="9">
    <location>
        <begin position="53"/>
        <end position="74"/>
    </location>
</feature>